<dbReference type="Proteomes" id="UP000477782">
    <property type="component" value="Unassembled WGS sequence"/>
</dbReference>
<protein>
    <recommendedName>
        <fullName evidence="4 12">Heme exporter protein D</fullName>
    </recommendedName>
</protein>
<dbReference type="AlphaFoldDB" id="A0A6M0QP81"/>
<evidence type="ECO:0000313" key="14">
    <source>
        <dbReference type="Proteomes" id="UP000477782"/>
    </source>
</evidence>
<evidence type="ECO:0000256" key="4">
    <source>
        <dbReference type="ARBA" id="ARBA00016461"/>
    </source>
</evidence>
<keyword evidence="9 12" id="KW-0201">Cytochrome c-type biogenesis</keyword>
<keyword evidence="8 12" id="KW-0812">Transmembrane</keyword>
<evidence type="ECO:0000256" key="1">
    <source>
        <dbReference type="ARBA" id="ARBA00002442"/>
    </source>
</evidence>
<keyword evidence="7 12" id="KW-0997">Cell inner membrane</keyword>
<dbReference type="Pfam" id="PF04995">
    <property type="entry name" value="CcmD"/>
    <property type="match status" value="1"/>
</dbReference>
<dbReference type="RefSeq" id="WP_164623261.1">
    <property type="nucleotide sequence ID" value="NZ_JAAIVJ010000001.1"/>
</dbReference>
<dbReference type="InterPro" id="IPR007078">
    <property type="entry name" value="Haem_export_protD_CcmD"/>
</dbReference>
<keyword evidence="11 12" id="KW-0472">Membrane</keyword>
<reference evidence="13 14" key="1">
    <citation type="submission" date="2020-02" db="EMBL/GenBank/DDBJ databases">
        <authorList>
            <person name="Chen W.-M."/>
        </authorList>
    </citation>
    <scope>NUCLEOTIDE SEQUENCE [LARGE SCALE GENOMIC DNA]</scope>
    <source>
        <strain evidence="13 14">KMS-5</strain>
    </source>
</reference>
<comment type="subcellular location">
    <subcellularLocation>
        <location evidence="2 12">Cell inner membrane</location>
        <topology evidence="2 12">Single-pass membrane protein</topology>
    </subcellularLocation>
</comment>
<evidence type="ECO:0000256" key="12">
    <source>
        <dbReference type="RuleBase" id="RU363101"/>
    </source>
</evidence>
<dbReference type="EMBL" id="JAAIVJ010000001">
    <property type="protein sequence ID" value="NEY89255.1"/>
    <property type="molecule type" value="Genomic_DNA"/>
</dbReference>
<gene>
    <name evidence="13" type="primary">ccmD</name>
    <name evidence="13" type="ORF">G4Z14_03015</name>
</gene>
<dbReference type="GO" id="GO:0017004">
    <property type="term" value="P:cytochrome complex assembly"/>
    <property type="evidence" value="ECO:0007669"/>
    <property type="project" value="UniProtKB-KW"/>
</dbReference>
<feature type="transmembrane region" description="Helical" evidence="12">
    <location>
        <begin position="12"/>
        <end position="32"/>
    </location>
</feature>
<keyword evidence="14" id="KW-1185">Reference proteome</keyword>
<evidence type="ECO:0000256" key="9">
    <source>
        <dbReference type="ARBA" id="ARBA00022748"/>
    </source>
</evidence>
<sequence length="53" mass="5988">MMPELGKYAGAVMWSYAASLALILGFVALSLWQSRRMKRALDEVEKRQEKAGE</sequence>
<dbReference type="GO" id="GO:0015886">
    <property type="term" value="P:heme transport"/>
    <property type="evidence" value="ECO:0007669"/>
    <property type="project" value="InterPro"/>
</dbReference>
<evidence type="ECO:0000256" key="3">
    <source>
        <dbReference type="ARBA" id="ARBA00008741"/>
    </source>
</evidence>
<comment type="caution">
    <text evidence="13">The sequence shown here is derived from an EMBL/GenBank/DDBJ whole genome shotgun (WGS) entry which is preliminary data.</text>
</comment>
<comment type="function">
    <text evidence="1 12">Required for the export of heme to the periplasm for the biogenesis of c-type cytochromes.</text>
</comment>
<evidence type="ECO:0000256" key="6">
    <source>
        <dbReference type="ARBA" id="ARBA00022475"/>
    </source>
</evidence>
<keyword evidence="6 12" id="KW-1003">Cell membrane</keyword>
<evidence type="ECO:0000256" key="11">
    <source>
        <dbReference type="ARBA" id="ARBA00023136"/>
    </source>
</evidence>
<comment type="similarity">
    <text evidence="3 12">Belongs to the CcmD/CycX/HelD family.</text>
</comment>
<dbReference type="NCBIfam" id="TIGR03141">
    <property type="entry name" value="cytochro_ccmD"/>
    <property type="match status" value="1"/>
</dbReference>
<evidence type="ECO:0000256" key="7">
    <source>
        <dbReference type="ARBA" id="ARBA00022519"/>
    </source>
</evidence>
<accession>A0A6M0QP81</accession>
<evidence type="ECO:0000256" key="10">
    <source>
        <dbReference type="ARBA" id="ARBA00022989"/>
    </source>
</evidence>
<evidence type="ECO:0000256" key="8">
    <source>
        <dbReference type="ARBA" id="ARBA00022692"/>
    </source>
</evidence>
<keyword evidence="10 12" id="KW-1133">Transmembrane helix</keyword>
<evidence type="ECO:0000313" key="13">
    <source>
        <dbReference type="EMBL" id="NEY89255.1"/>
    </source>
</evidence>
<dbReference type="GO" id="GO:0005886">
    <property type="term" value="C:plasma membrane"/>
    <property type="evidence" value="ECO:0007669"/>
    <property type="project" value="UniProtKB-SubCell"/>
</dbReference>
<name>A0A6M0QP81_9RHOB</name>
<evidence type="ECO:0000256" key="2">
    <source>
        <dbReference type="ARBA" id="ARBA00004377"/>
    </source>
</evidence>
<evidence type="ECO:0000256" key="5">
    <source>
        <dbReference type="ARBA" id="ARBA00022448"/>
    </source>
</evidence>
<organism evidence="13 14">
    <name type="scientific">Tabrizicola oligotrophica</name>
    <dbReference type="NCBI Taxonomy" id="2710650"/>
    <lineage>
        <taxon>Bacteria</taxon>
        <taxon>Pseudomonadati</taxon>
        <taxon>Pseudomonadota</taxon>
        <taxon>Alphaproteobacteria</taxon>
        <taxon>Rhodobacterales</taxon>
        <taxon>Paracoccaceae</taxon>
        <taxon>Tabrizicola</taxon>
    </lineage>
</organism>
<keyword evidence="5 12" id="KW-0813">Transport</keyword>
<proteinExistence type="inferred from homology"/>